<evidence type="ECO:0000313" key="3">
    <source>
        <dbReference type="Proteomes" id="UP001454036"/>
    </source>
</evidence>
<keyword evidence="3" id="KW-1185">Reference proteome</keyword>
<accession>A0AAV3Q1J0</accession>
<proteinExistence type="predicted"/>
<feature type="compositionally biased region" description="Polar residues" evidence="1">
    <location>
        <begin position="183"/>
        <end position="192"/>
    </location>
</feature>
<gene>
    <name evidence="2" type="ORF">LIER_14836</name>
</gene>
<dbReference type="AlphaFoldDB" id="A0AAV3Q1J0"/>
<dbReference type="EMBL" id="BAABME010003142">
    <property type="protein sequence ID" value="GAA0157599.1"/>
    <property type="molecule type" value="Genomic_DNA"/>
</dbReference>
<comment type="caution">
    <text evidence="2">The sequence shown here is derived from an EMBL/GenBank/DDBJ whole genome shotgun (WGS) entry which is preliminary data.</text>
</comment>
<organism evidence="2 3">
    <name type="scientific">Lithospermum erythrorhizon</name>
    <name type="common">Purple gromwell</name>
    <name type="synonym">Lithospermum officinale var. erythrorhizon</name>
    <dbReference type="NCBI Taxonomy" id="34254"/>
    <lineage>
        <taxon>Eukaryota</taxon>
        <taxon>Viridiplantae</taxon>
        <taxon>Streptophyta</taxon>
        <taxon>Embryophyta</taxon>
        <taxon>Tracheophyta</taxon>
        <taxon>Spermatophyta</taxon>
        <taxon>Magnoliopsida</taxon>
        <taxon>eudicotyledons</taxon>
        <taxon>Gunneridae</taxon>
        <taxon>Pentapetalae</taxon>
        <taxon>asterids</taxon>
        <taxon>lamiids</taxon>
        <taxon>Boraginales</taxon>
        <taxon>Boraginaceae</taxon>
        <taxon>Boraginoideae</taxon>
        <taxon>Lithospermeae</taxon>
        <taxon>Lithospermum</taxon>
    </lineage>
</organism>
<feature type="region of interest" description="Disordered" evidence="1">
    <location>
        <begin position="183"/>
        <end position="207"/>
    </location>
</feature>
<dbReference type="Proteomes" id="UP001454036">
    <property type="component" value="Unassembled WGS sequence"/>
</dbReference>
<evidence type="ECO:0000313" key="2">
    <source>
        <dbReference type="EMBL" id="GAA0157599.1"/>
    </source>
</evidence>
<protein>
    <submittedName>
        <fullName evidence="2">Uncharacterized protein</fullName>
    </submittedName>
</protein>
<sequence>MLSKIGSYIVIPIMADSATSALERMFQANRRPVNRVGNRREWRVVVKESSQRLGSHVHGGQVHIYVPDVVPIPLCDKVEPLVIDNEAMGKLRLGKVVVSPIGHLITDLVEDPIVDTIVPRSVSSPFSEVVLKTNNAFAELEKVEPHGVDCEVMENSETVKAQCESVESPCNLSKQCVNGSRQQLKKLASQSKRSNRLQGIPPPKISK</sequence>
<name>A0AAV3Q1J0_LITER</name>
<evidence type="ECO:0000256" key="1">
    <source>
        <dbReference type="SAM" id="MobiDB-lite"/>
    </source>
</evidence>
<reference evidence="2 3" key="1">
    <citation type="submission" date="2024-01" db="EMBL/GenBank/DDBJ databases">
        <title>The complete chloroplast genome sequence of Lithospermum erythrorhizon: insights into the phylogenetic relationship among Boraginaceae species and the maternal lineages of purple gromwells.</title>
        <authorList>
            <person name="Okada T."/>
            <person name="Watanabe K."/>
        </authorList>
    </citation>
    <scope>NUCLEOTIDE SEQUENCE [LARGE SCALE GENOMIC DNA]</scope>
</reference>